<dbReference type="PANTHER" id="PTHR37984">
    <property type="entry name" value="PROTEIN CBG26694"/>
    <property type="match status" value="1"/>
</dbReference>
<dbReference type="InterPro" id="IPR021109">
    <property type="entry name" value="Peptidase_aspartic_dom_sf"/>
</dbReference>
<dbReference type="SUPFAM" id="SSF56672">
    <property type="entry name" value="DNA/RNA polymerases"/>
    <property type="match status" value="1"/>
</dbReference>
<evidence type="ECO:0000313" key="11">
    <source>
        <dbReference type="Proteomes" id="UP000046392"/>
    </source>
</evidence>
<evidence type="ECO:0000259" key="10">
    <source>
        <dbReference type="PROSITE" id="PS50994"/>
    </source>
</evidence>
<dbReference type="Proteomes" id="UP000046392">
    <property type="component" value="Unplaced"/>
</dbReference>
<evidence type="ECO:0000259" key="9">
    <source>
        <dbReference type="PROSITE" id="PS50878"/>
    </source>
</evidence>
<dbReference type="GO" id="GO:0042575">
    <property type="term" value="C:DNA polymerase complex"/>
    <property type="evidence" value="ECO:0007669"/>
    <property type="project" value="UniProtKB-ARBA"/>
</dbReference>
<keyword evidence="4" id="KW-0540">Nuclease</keyword>
<evidence type="ECO:0000256" key="1">
    <source>
        <dbReference type="ARBA" id="ARBA00012493"/>
    </source>
</evidence>
<protein>
    <recommendedName>
        <fullName evidence="1">RNA-directed DNA polymerase</fullName>
        <ecNumber evidence="1">2.7.7.49</ecNumber>
    </recommendedName>
</protein>
<dbReference type="InterPro" id="IPR036397">
    <property type="entry name" value="RNaseH_sf"/>
</dbReference>
<dbReference type="CDD" id="cd01647">
    <property type="entry name" value="RT_LTR"/>
    <property type="match status" value="1"/>
</dbReference>
<keyword evidence="6" id="KW-0378">Hydrolase</keyword>
<dbReference type="STRING" id="174720.A0A0N5BRD6"/>
<dbReference type="SUPFAM" id="SSF50630">
    <property type="entry name" value="Acid proteases"/>
    <property type="match status" value="1"/>
</dbReference>
<dbReference type="GO" id="GO:0003964">
    <property type="term" value="F:RNA-directed DNA polymerase activity"/>
    <property type="evidence" value="ECO:0007669"/>
    <property type="project" value="UniProtKB-KW"/>
</dbReference>
<organism evidence="11 12">
    <name type="scientific">Strongyloides papillosus</name>
    <name type="common">Intestinal threadworm</name>
    <dbReference type="NCBI Taxonomy" id="174720"/>
    <lineage>
        <taxon>Eukaryota</taxon>
        <taxon>Metazoa</taxon>
        <taxon>Ecdysozoa</taxon>
        <taxon>Nematoda</taxon>
        <taxon>Chromadorea</taxon>
        <taxon>Rhabditida</taxon>
        <taxon>Tylenchina</taxon>
        <taxon>Panagrolaimomorpha</taxon>
        <taxon>Strongyloidoidea</taxon>
        <taxon>Strongyloididae</taxon>
        <taxon>Strongyloides</taxon>
    </lineage>
</organism>
<dbReference type="CDD" id="cd09274">
    <property type="entry name" value="RNase_HI_RT_Ty3"/>
    <property type="match status" value="1"/>
</dbReference>
<dbReference type="InterPro" id="IPR041373">
    <property type="entry name" value="RT_RNaseH"/>
</dbReference>
<feature type="coiled-coil region" evidence="8">
    <location>
        <begin position="228"/>
        <end position="281"/>
    </location>
</feature>
<dbReference type="Pfam" id="PF00078">
    <property type="entry name" value="RVT_1"/>
    <property type="match status" value="1"/>
</dbReference>
<keyword evidence="5" id="KW-0255">Endonuclease</keyword>
<dbReference type="InterPro" id="IPR001584">
    <property type="entry name" value="Integrase_cat-core"/>
</dbReference>
<dbReference type="GO" id="GO:0015074">
    <property type="term" value="P:DNA integration"/>
    <property type="evidence" value="ECO:0007669"/>
    <property type="project" value="InterPro"/>
</dbReference>
<evidence type="ECO:0000256" key="2">
    <source>
        <dbReference type="ARBA" id="ARBA00022679"/>
    </source>
</evidence>
<keyword evidence="3" id="KW-0548">Nucleotidyltransferase</keyword>
<sequence>MEVPPILDSSGGIDLRKLLSHVKEIMEEVEITKSGTGKKLLPSVMLLATQYAKLKSKIDSNDNNNVSMSVFNDTLLSINKTLNITNGRKIKTFKSGDIRRFLEEYEDIIENDQERAFEIEKHLMGTAKLAYFAIKKKHTLCWDELKNTLIEKYDPEEGRLSSLEVKQRLRQITPKDKETGKMFLLRIESQVEKFEETTNVVLSNGELFEIIVFLLKKTSVNGKMYKYYKQCDNNIESLKKEFLKMAREIYIKPKEIHKTGNDNQKNDRKKFEFNKKDYKKNNFKKNEVNNVDFSNSSDDNKANDDYKVVYHCKLNDKKMTTRVVIENYNCQALLDTGANISLMSSKLYDKIKNKITIHPLPASFRIMDVQQQLISILDGSIRLCIDYRLVNQKIKYEDRPLPHITSMFYHMYKKKVFTTIDLYKGYYQLRLNKNSRELTAFSFNGHKLQFKVLPFGLSLAPGLFNSIIFNILEPLMKKYPNSIYLYIDDILIATESIAENIMILKNVFELLQTNDLKININKSKWIQSSVDFLGMTLTENGLQANTDKIKKILNFPLPQSKKELQSFLGLANYLRQFCYKFSQYSKSLYGLLSVDKFSWSENTKQDFVQLKKSLQNSSFISAPNLEDAYSGKAEFQLITDASRVGIAGVLLQKQDGALKIVGMYNRTLRGSEVNYPPTDLEALALCASLEHYHVLLYNNRVHCLTDHIALTYIFSKSNLSLRLLKWSLLIQNYNIKISYIKGKSNLLADCLSRCIRKDENVDTTALEIPRIYKWIDLQYEDEDLVKIINQLKMEIDEKNLDVKDKELGENGLLVNKKNKKIIVPNKCVDKLFTLSHKNHESKMAVIDRLTKKFHIENINKKLDNFLKLCKICLQTKDVRRVRPLRNEKFKRMERAYIDIGHSEEYDSQFLVLRDAGTNFIIARWICNMKTCTIKKTLSSIIDTYGVWRELMCDQQSCFMSEEIDVYMKEKGIIKLTSIPYEHATNGPAERSIRSLKDNLKKFHLEGKSKTEALTQALSKSRVTPYKNGKTPLQLFFDDSTRDFVNILPEPKKNTIEKLFVYGYYKKRPDLASGWSECQILTKINNNSYNILTDTEKLSQRTSNAIKLTDKKMKDTDVDKIISKFPEILL</sequence>
<dbReference type="GO" id="GO:0004190">
    <property type="term" value="F:aspartic-type endopeptidase activity"/>
    <property type="evidence" value="ECO:0007669"/>
    <property type="project" value="InterPro"/>
</dbReference>
<evidence type="ECO:0000313" key="12">
    <source>
        <dbReference type="WBParaSite" id="SPAL_0000843700.1"/>
    </source>
</evidence>
<dbReference type="PROSITE" id="PS50878">
    <property type="entry name" value="RT_POL"/>
    <property type="match status" value="1"/>
</dbReference>
<dbReference type="AlphaFoldDB" id="A0A0N5BRD6"/>
<keyword evidence="11" id="KW-1185">Reference proteome</keyword>
<feature type="domain" description="Integrase catalytic" evidence="10">
    <location>
        <begin position="879"/>
        <end position="1039"/>
    </location>
</feature>
<dbReference type="InterPro" id="IPR043128">
    <property type="entry name" value="Rev_trsase/Diguanyl_cyclase"/>
</dbReference>
<dbReference type="PANTHER" id="PTHR37984:SF5">
    <property type="entry name" value="PROTEIN NYNRIN-LIKE"/>
    <property type="match status" value="1"/>
</dbReference>
<dbReference type="InterPro" id="IPR001969">
    <property type="entry name" value="Aspartic_peptidase_AS"/>
</dbReference>
<dbReference type="EC" id="2.7.7.49" evidence="1"/>
<keyword evidence="8" id="KW-0175">Coiled coil</keyword>
<evidence type="ECO:0000256" key="6">
    <source>
        <dbReference type="ARBA" id="ARBA00022801"/>
    </source>
</evidence>
<dbReference type="GO" id="GO:0003676">
    <property type="term" value="F:nucleic acid binding"/>
    <property type="evidence" value="ECO:0007669"/>
    <property type="project" value="InterPro"/>
</dbReference>
<dbReference type="InterPro" id="IPR012337">
    <property type="entry name" value="RNaseH-like_sf"/>
</dbReference>
<proteinExistence type="predicted"/>
<evidence type="ECO:0000256" key="3">
    <source>
        <dbReference type="ARBA" id="ARBA00022695"/>
    </source>
</evidence>
<keyword evidence="7" id="KW-0695">RNA-directed DNA polymerase</keyword>
<dbReference type="WBParaSite" id="SPAL_0000843700.1">
    <property type="protein sequence ID" value="SPAL_0000843700.1"/>
    <property type="gene ID" value="SPAL_0000843700"/>
</dbReference>
<reference evidence="12" key="1">
    <citation type="submission" date="2017-02" db="UniProtKB">
        <authorList>
            <consortium name="WormBaseParasite"/>
        </authorList>
    </citation>
    <scope>IDENTIFICATION</scope>
</reference>
<name>A0A0N5BRD6_STREA</name>
<feature type="domain" description="Reverse transcriptase" evidence="9">
    <location>
        <begin position="348"/>
        <end position="537"/>
    </location>
</feature>
<dbReference type="Gene3D" id="3.30.420.10">
    <property type="entry name" value="Ribonuclease H-like superfamily/Ribonuclease H"/>
    <property type="match status" value="1"/>
</dbReference>
<dbReference type="InterPro" id="IPR050951">
    <property type="entry name" value="Retrovirus_Pol_polyprotein"/>
</dbReference>
<dbReference type="PROSITE" id="PS50994">
    <property type="entry name" value="INTEGRASE"/>
    <property type="match status" value="1"/>
</dbReference>
<evidence type="ECO:0000256" key="7">
    <source>
        <dbReference type="ARBA" id="ARBA00022918"/>
    </source>
</evidence>
<accession>A0A0N5BRD6</accession>
<evidence type="ECO:0000256" key="4">
    <source>
        <dbReference type="ARBA" id="ARBA00022722"/>
    </source>
</evidence>
<dbReference type="GO" id="GO:0004519">
    <property type="term" value="F:endonuclease activity"/>
    <property type="evidence" value="ECO:0007669"/>
    <property type="project" value="UniProtKB-KW"/>
</dbReference>
<dbReference type="SUPFAM" id="SSF53098">
    <property type="entry name" value="Ribonuclease H-like"/>
    <property type="match status" value="1"/>
</dbReference>
<evidence type="ECO:0000256" key="5">
    <source>
        <dbReference type="ARBA" id="ARBA00022759"/>
    </source>
</evidence>
<dbReference type="Pfam" id="PF17917">
    <property type="entry name" value="RT_RNaseH"/>
    <property type="match status" value="1"/>
</dbReference>
<dbReference type="InterPro" id="IPR043502">
    <property type="entry name" value="DNA/RNA_pol_sf"/>
</dbReference>
<dbReference type="PROSITE" id="PS00141">
    <property type="entry name" value="ASP_PROTEASE"/>
    <property type="match status" value="1"/>
</dbReference>
<dbReference type="Gene3D" id="3.30.70.270">
    <property type="match status" value="2"/>
</dbReference>
<evidence type="ECO:0000256" key="8">
    <source>
        <dbReference type="SAM" id="Coils"/>
    </source>
</evidence>
<dbReference type="Gene3D" id="3.10.10.10">
    <property type="entry name" value="HIV Type 1 Reverse Transcriptase, subunit A, domain 1"/>
    <property type="match status" value="1"/>
</dbReference>
<dbReference type="InterPro" id="IPR000477">
    <property type="entry name" value="RT_dom"/>
</dbReference>
<dbReference type="GO" id="GO:0006508">
    <property type="term" value="P:proteolysis"/>
    <property type="evidence" value="ECO:0007669"/>
    <property type="project" value="InterPro"/>
</dbReference>
<keyword evidence="2" id="KW-0808">Transferase</keyword>